<dbReference type="InterPro" id="IPR020019">
    <property type="entry name" value="AcTrfase_PglD-like"/>
</dbReference>
<dbReference type="PANTHER" id="PTHR43300">
    <property type="entry name" value="ACETYLTRANSFERASE"/>
    <property type="match status" value="1"/>
</dbReference>
<keyword evidence="6" id="KW-1185">Reference proteome</keyword>
<dbReference type="eggNOG" id="COG1043">
    <property type="taxonomic scope" value="Bacteria"/>
</dbReference>
<dbReference type="CDD" id="cd03360">
    <property type="entry name" value="LbH_AT_putative"/>
    <property type="match status" value="1"/>
</dbReference>
<comment type="similarity">
    <text evidence="1">Belongs to the transferase hexapeptide repeat family.</text>
</comment>
<feature type="domain" description="PglD N-terminal" evidence="4">
    <location>
        <begin position="9"/>
        <end position="91"/>
    </location>
</feature>
<dbReference type="PANTHER" id="PTHR43300:SF7">
    <property type="entry name" value="UDP-N-ACETYLBACILLOSAMINE N-ACETYLTRANSFERASE"/>
    <property type="match status" value="1"/>
</dbReference>
<dbReference type="Gene3D" id="2.160.10.10">
    <property type="entry name" value="Hexapeptide repeat proteins"/>
    <property type="match status" value="1"/>
</dbReference>
<sequence>MGQTEMRCIAVFGAGGMGREAACVIERINASLPSPKWQLIGFFDDGREKGSTNEFGKILGGIAELNQYPADLALVIAIGNPEVLRNVYEKIQNPHISFPNIVDPTVDVWHPETFMMGMGNIICPYCQLSCNVNIGSFNLLNGDVSLRHDVLMKDFNSLMPGVRISGGVRIGSNNFFGMQASVVQYKTISDGIKVGAGAIVMNDITSPGLYVGIPAISHSLKAR</sequence>
<organism evidence="5 6">
    <name type="scientific">Alloprevotella tannerae ATCC 51259</name>
    <dbReference type="NCBI Taxonomy" id="626522"/>
    <lineage>
        <taxon>Bacteria</taxon>
        <taxon>Pseudomonadati</taxon>
        <taxon>Bacteroidota</taxon>
        <taxon>Bacteroidia</taxon>
        <taxon>Bacteroidales</taxon>
        <taxon>Prevotellaceae</taxon>
        <taxon>Alloprevotella</taxon>
    </lineage>
</organism>
<reference evidence="5" key="1">
    <citation type="submission" date="2009-09" db="EMBL/GenBank/DDBJ databases">
        <authorList>
            <person name="Weinstock G."/>
            <person name="Sodergren E."/>
            <person name="Clifton S."/>
            <person name="Fulton L."/>
            <person name="Fulton B."/>
            <person name="Courtney L."/>
            <person name="Fronick C."/>
            <person name="Harrison M."/>
            <person name="Strong C."/>
            <person name="Farmer C."/>
            <person name="Delahaunty K."/>
            <person name="Markovic C."/>
            <person name="Hall O."/>
            <person name="Minx P."/>
            <person name="Tomlinson C."/>
            <person name="Mitreva M."/>
            <person name="Nelson J."/>
            <person name="Hou S."/>
            <person name="Wollam A."/>
            <person name="Pepin K.H."/>
            <person name="Johnson M."/>
            <person name="Bhonagiri V."/>
            <person name="Nash W.E."/>
            <person name="Warren W."/>
            <person name="Chinwalla A."/>
            <person name="Mardis E.R."/>
            <person name="Wilson R.K."/>
        </authorList>
    </citation>
    <scope>NUCLEOTIDE SEQUENCE [LARGE SCALE GENOMIC DNA]</scope>
    <source>
        <strain evidence="5">ATCC 51259</strain>
    </source>
</reference>
<feature type="site" description="Increases basicity of active site His" evidence="2">
    <location>
        <position position="149"/>
    </location>
</feature>
<comment type="caution">
    <text evidence="5">The sequence shown here is derived from an EMBL/GenBank/DDBJ whole genome shotgun (WGS) entry which is preliminary data.</text>
</comment>
<feature type="binding site" evidence="3">
    <location>
        <position position="79"/>
    </location>
    <ligand>
        <name>substrate</name>
    </ligand>
</feature>
<dbReference type="Gene3D" id="3.40.50.20">
    <property type="match status" value="1"/>
</dbReference>
<dbReference type="AlphaFoldDB" id="C9LKE8"/>
<feature type="active site" description="Proton acceptor" evidence="2">
    <location>
        <position position="148"/>
    </location>
</feature>
<dbReference type="STRING" id="626522.GCWU000325_02713"/>
<name>C9LKE8_9BACT</name>
<gene>
    <name evidence="5" type="ORF">GCWU000325_02713</name>
</gene>
<dbReference type="Pfam" id="PF17836">
    <property type="entry name" value="PglD_N"/>
    <property type="match status" value="1"/>
</dbReference>
<evidence type="ECO:0000259" key="4">
    <source>
        <dbReference type="Pfam" id="PF17836"/>
    </source>
</evidence>
<evidence type="ECO:0000256" key="1">
    <source>
        <dbReference type="ARBA" id="ARBA00007274"/>
    </source>
</evidence>
<evidence type="ECO:0000256" key="2">
    <source>
        <dbReference type="PIRSR" id="PIRSR620019-1"/>
    </source>
</evidence>
<dbReference type="InterPro" id="IPR011004">
    <property type="entry name" value="Trimer_LpxA-like_sf"/>
</dbReference>
<dbReference type="SUPFAM" id="SSF51161">
    <property type="entry name" value="Trimeric LpxA-like enzymes"/>
    <property type="match status" value="1"/>
</dbReference>
<dbReference type="GO" id="GO:0016746">
    <property type="term" value="F:acyltransferase activity"/>
    <property type="evidence" value="ECO:0007669"/>
    <property type="project" value="UniProtKB-KW"/>
</dbReference>
<evidence type="ECO:0000256" key="3">
    <source>
        <dbReference type="PIRSR" id="PIRSR620019-2"/>
    </source>
</evidence>
<evidence type="ECO:0000313" key="5">
    <source>
        <dbReference type="EMBL" id="EEX70670.1"/>
    </source>
</evidence>
<dbReference type="Proteomes" id="UP000003460">
    <property type="component" value="Unassembled WGS sequence"/>
</dbReference>
<dbReference type="InterPro" id="IPR050179">
    <property type="entry name" value="Trans_hexapeptide_repeat"/>
</dbReference>
<evidence type="ECO:0000313" key="6">
    <source>
        <dbReference type="Proteomes" id="UP000003460"/>
    </source>
</evidence>
<dbReference type="EMBL" id="ACIJ02000028">
    <property type="protein sequence ID" value="EEX70670.1"/>
    <property type="molecule type" value="Genomic_DNA"/>
</dbReference>
<protein>
    <submittedName>
        <fullName evidence="5">Sugar O-acyltransferase, sialic acid O-acetyltransferase NeuD family</fullName>
    </submittedName>
</protein>
<accession>C9LKE8</accession>
<dbReference type="InterPro" id="IPR041561">
    <property type="entry name" value="PglD_N"/>
</dbReference>
<dbReference type="HOGENOM" id="CLU_081811_1_1_10"/>
<proteinExistence type="inferred from homology"/>